<comment type="caution">
    <text evidence="7">The sequence shown here is derived from an EMBL/GenBank/DDBJ whole genome shotgun (WGS) entry which is preliminary data.</text>
</comment>
<dbReference type="GO" id="GO:0016829">
    <property type="term" value="F:lyase activity"/>
    <property type="evidence" value="ECO:0007669"/>
    <property type="project" value="UniProtKB-KW"/>
</dbReference>
<reference evidence="8" key="1">
    <citation type="journal article" date="2019" name="Int. J. Syst. Evol. Microbiol.">
        <title>The Global Catalogue of Microorganisms (GCM) 10K type strain sequencing project: providing services to taxonomists for standard genome sequencing and annotation.</title>
        <authorList>
            <consortium name="The Broad Institute Genomics Platform"/>
            <consortium name="The Broad Institute Genome Sequencing Center for Infectious Disease"/>
            <person name="Wu L."/>
            <person name="Ma J."/>
        </authorList>
    </citation>
    <scope>NUCLEOTIDE SEQUENCE [LARGE SCALE GENOMIC DNA]</scope>
    <source>
        <strain evidence="8">CGMCC 4.7466</strain>
    </source>
</reference>
<comment type="subcellular location">
    <subcellularLocation>
        <location evidence="1">Periplasm</location>
    </subcellularLocation>
</comment>
<protein>
    <submittedName>
        <fullName evidence="7">Alginate lyase family protein</fullName>
    </submittedName>
</protein>
<evidence type="ECO:0000313" key="8">
    <source>
        <dbReference type="Proteomes" id="UP001595818"/>
    </source>
</evidence>
<dbReference type="RefSeq" id="WP_377062214.1">
    <property type="nucleotide sequence ID" value="NZ_JBHSJJ010000002.1"/>
</dbReference>
<dbReference type="Gene3D" id="2.70.98.70">
    <property type="match status" value="1"/>
</dbReference>
<evidence type="ECO:0000256" key="4">
    <source>
        <dbReference type="ARBA" id="ARBA00023239"/>
    </source>
</evidence>
<keyword evidence="8" id="KW-1185">Reference proteome</keyword>
<dbReference type="InterPro" id="IPR031680">
    <property type="entry name" value="Hepar_II_III_N"/>
</dbReference>
<gene>
    <name evidence="7" type="ORF">ACFPFU_05225</name>
</gene>
<accession>A0ABV9SXI4</accession>
<evidence type="ECO:0000256" key="3">
    <source>
        <dbReference type="ARBA" id="ARBA00022764"/>
    </source>
</evidence>
<name>A0ABV9SXI4_9BACT</name>
<dbReference type="Pfam" id="PF07940">
    <property type="entry name" value="Hepar_II_III_C"/>
    <property type="match status" value="1"/>
</dbReference>
<dbReference type="Gene3D" id="1.50.10.100">
    <property type="entry name" value="Chondroitin AC/alginate lyase"/>
    <property type="match status" value="1"/>
</dbReference>
<dbReference type="Proteomes" id="UP001595818">
    <property type="component" value="Unassembled WGS sequence"/>
</dbReference>
<organism evidence="7 8">
    <name type="scientific">Negadavirga shengliensis</name>
    <dbReference type="NCBI Taxonomy" id="1389218"/>
    <lineage>
        <taxon>Bacteria</taxon>
        <taxon>Pseudomonadati</taxon>
        <taxon>Bacteroidota</taxon>
        <taxon>Cytophagia</taxon>
        <taxon>Cytophagales</taxon>
        <taxon>Cyclobacteriaceae</taxon>
        <taxon>Negadavirga</taxon>
    </lineage>
</organism>
<feature type="domain" description="Heparin-sulfate lyase N-terminal" evidence="6">
    <location>
        <begin position="48"/>
        <end position="366"/>
    </location>
</feature>
<keyword evidence="3" id="KW-0574">Periplasm</keyword>
<evidence type="ECO:0000259" key="5">
    <source>
        <dbReference type="Pfam" id="PF07940"/>
    </source>
</evidence>
<sequence>MKMIRPGAYIGCLVPFLLCFSALALSVGKDFRTVEDVYGAYPDRVERLFTFLDLDRAGLEKVKSAVKNNDYVRAGEELLIYYRRKPLPRFVRQEIKTEEEENLIHSAKEMLEDVFIFYQQRAKVPRNIQGMLQWDFKGPSEDQEWAWALNRHYPLQTLYDAHLLTNEPAYAMAMDAFIKDWVIQSVPYPGKKSATAMWRGLEVSFRVKSWTDVFYGLLDSGYFTDATRLLMLSSLPDHAHYARNFHGQNNWLTMEMSGLAKLSAAWPEFKDSRDWMAYAKSTMTESLADQIYPDGAQTELTSSYHQVSLNNFDQFRQIVEEVGEDLPEGFLTQLESMWNYIAYTIRPDGYGLLNNDADKKHNRNAVLTAAAEYGRPDWQYIASNGLAGERPKGPPSIVFPYAGHLISRSGYKKDAHWSFFDIGPWGTGHQHNDKLHVSIAAFGRDLLVDAGRFAYRGDLADKFRPYALGSASHNVLLIDGNGQGPGLRKTEKPLGDNQVSITDAYDYAWESFSDFENMEGHTTHQRTLFYLRDKFWIILDKVISDRPRQINALWHWHPDCEVERFGRHLVKTLNDHGNLYLQSLSSIDWQLDQVKGQEEPVVQGWYSEEYNKVEPNTVSIFTAEVDRESTLIWFILPYETEQPDVQAEVISEDSYGVSLRITVEDETWHLEIPFKNTNKISVEQR</sequence>
<evidence type="ECO:0000313" key="7">
    <source>
        <dbReference type="EMBL" id="MFC4871078.1"/>
    </source>
</evidence>
<dbReference type="Pfam" id="PF16889">
    <property type="entry name" value="Hepar_II_III_N"/>
    <property type="match status" value="1"/>
</dbReference>
<keyword evidence="2" id="KW-0732">Signal</keyword>
<evidence type="ECO:0000256" key="1">
    <source>
        <dbReference type="ARBA" id="ARBA00004418"/>
    </source>
</evidence>
<dbReference type="PANTHER" id="PTHR39210">
    <property type="entry name" value="HEPARIN-SULFATE LYASE"/>
    <property type="match status" value="1"/>
</dbReference>
<dbReference type="EMBL" id="JBHSJJ010000002">
    <property type="protein sequence ID" value="MFC4871078.1"/>
    <property type="molecule type" value="Genomic_DNA"/>
</dbReference>
<feature type="domain" description="Heparinase II/III-like C-terminal" evidence="5">
    <location>
        <begin position="393"/>
        <end position="625"/>
    </location>
</feature>
<dbReference type="InterPro" id="IPR012480">
    <property type="entry name" value="Hepar_II_III_C"/>
</dbReference>
<proteinExistence type="predicted"/>
<keyword evidence="4 7" id="KW-0456">Lyase</keyword>
<dbReference type="InterPro" id="IPR008929">
    <property type="entry name" value="Chondroitin_lyas"/>
</dbReference>
<dbReference type="PANTHER" id="PTHR39210:SF1">
    <property type="entry name" value="HEPARIN-SULFATE LYASE"/>
    <property type="match status" value="1"/>
</dbReference>
<evidence type="ECO:0000259" key="6">
    <source>
        <dbReference type="Pfam" id="PF16889"/>
    </source>
</evidence>
<dbReference type="SUPFAM" id="SSF48230">
    <property type="entry name" value="Chondroitin AC/alginate lyase"/>
    <property type="match status" value="1"/>
</dbReference>
<evidence type="ECO:0000256" key="2">
    <source>
        <dbReference type="ARBA" id="ARBA00022729"/>
    </source>
</evidence>